<dbReference type="Proteomes" id="UP001346869">
    <property type="component" value="Unassembled WGS sequence"/>
</dbReference>
<organism evidence="1 2">
    <name type="scientific">Eleginops maclovinus</name>
    <name type="common">Patagonian blennie</name>
    <name type="synonym">Eleginus maclovinus</name>
    <dbReference type="NCBI Taxonomy" id="56733"/>
    <lineage>
        <taxon>Eukaryota</taxon>
        <taxon>Metazoa</taxon>
        <taxon>Chordata</taxon>
        <taxon>Craniata</taxon>
        <taxon>Vertebrata</taxon>
        <taxon>Euteleostomi</taxon>
        <taxon>Actinopterygii</taxon>
        <taxon>Neopterygii</taxon>
        <taxon>Teleostei</taxon>
        <taxon>Neoteleostei</taxon>
        <taxon>Acanthomorphata</taxon>
        <taxon>Eupercaria</taxon>
        <taxon>Perciformes</taxon>
        <taxon>Notothenioidei</taxon>
        <taxon>Eleginopidae</taxon>
        <taxon>Eleginops</taxon>
    </lineage>
</organism>
<reference evidence="1 2" key="1">
    <citation type="journal article" date="2023" name="Genes (Basel)">
        <title>Chromosome-Level Genome Assembly and Circadian Gene Repertoire of the Patagonia Blennie Eleginops maclovinus-The Closest Ancestral Proxy of Antarctic Cryonotothenioids.</title>
        <authorList>
            <person name="Cheng C.C."/>
            <person name="Rivera-Colon A.G."/>
            <person name="Minhas B.F."/>
            <person name="Wilson L."/>
            <person name="Rayamajhi N."/>
            <person name="Vargas-Chacoff L."/>
            <person name="Catchen J.M."/>
        </authorList>
    </citation>
    <scope>NUCLEOTIDE SEQUENCE [LARGE SCALE GENOMIC DNA]</scope>
    <source>
        <strain evidence="1">JMC-PN-2008</strain>
    </source>
</reference>
<sequence length="151" mass="16219">MAAIKSSRDGTLSLAPSLLSICLPSCPSRCPLPNCFSLTLAHLHLPWHLPGRRRFTGAGVLLMAGVPDVPSAASIHLPRPAPWENSEPSFYQAYHEITASSPPCTPSSTLLALSFSLTLTLAVSHMLISHGYTQSLQPYRQLSASDLLRSS</sequence>
<comment type="caution">
    <text evidence="1">The sequence shown here is derived from an EMBL/GenBank/DDBJ whole genome shotgun (WGS) entry which is preliminary data.</text>
</comment>
<gene>
    <name evidence="1" type="ORF">PBY51_010610</name>
</gene>
<dbReference type="EMBL" id="JAUZQC010000016">
    <property type="protein sequence ID" value="KAK5857358.1"/>
    <property type="molecule type" value="Genomic_DNA"/>
</dbReference>
<evidence type="ECO:0000313" key="1">
    <source>
        <dbReference type="EMBL" id="KAK5857358.1"/>
    </source>
</evidence>
<evidence type="ECO:0000313" key="2">
    <source>
        <dbReference type="Proteomes" id="UP001346869"/>
    </source>
</evidence>
<protein>
    <submittedName>
        <fullName evidence="1">Uncharacterized protein</fullName>
    </submittedName>
</protein>
<accession>A0AAN7X6U3</accession>
<reference evidence="1 2" key="2">
    <citation type="journal article" date="2023" name="Mol. Biol. Evol.">
        <title>Genomics of Secondarily Temperate Adaptation in the Only Non-Antarctic Icefish.</title>
        <authorList>
            <person name="Rivera-Colon A.G."/>
            <person name="Rayamajhi N."/>
            <person name="Minhas B.F."/>
            <person name="Madrigal G."/>
            <person name="Bilyk K.T."/>
            <person name="Yoon V."/>
            <person name="Hune M."/>
            <person name="Gregory S."/>
            <person name="Cheng C.H.C."/>
            <person name="Catchen J.M."/>
        </authorList>
    </citation>
    <scope>NUCLEOTIDE SEQUENCE [LARGE SCALE GENOMIC DNA]</scope>
    <source>
        <strain evidence="1">JMC-PN-2008</strain>
    </source>
</reference>
<keyword evidence="2" id="KW-1185">Reference proteome</keyword>
<dbReference type="AlphaFoldDB" id="A0AAN7X6U3"/>
<proteinExistence type="predicted"/>
<name>A0AAN7X6U3_ELEMC</name>